<dbReference type="GO" id="GO:0052905">
    <property type="term" value="F:tRNA (guanosine(9)-N1)-methyltransferase activity"/>
    <property type="evidence" value="ECO:0007669"/>
    <property type="project" value="UniProtKB-EC"/>
</dbReference>
<dbReference type="PROSITE" id="PS51675">
    <property type="entry name" value="SAM_MT_TRM10"/>
    <property type="match status" value="1"/>
</dbReference>
<dbReference type="AlphaFoldDB" id="A0A8C4X0J2"/>
<dbReference type="Proteomes" id="UP000694388">
    <property type="component" value="Unplaced"/>
</dbReference>
<keyword evidence="8" id="KW-1185">Reference proteome</keyword>
<dbReference type="GeneTree" id="ENSGT00530000063169"/>
<dbReference type="PANTHER" id="PTHR13563:SF19">
    <property type="entry name" value="TRNA METHYLTRANSFERASE 10 HOMOLOG B"/>
    <property type="match status" value="1"/>
</dbReference>
<proteinExistence type="predicted"/>
<dbReference type="GO" id="GO:0000049">
    <property type="term" value="F:tRNA binding"/>
    <property type="evidence" value="ECO:0007669"/>
    <property type="project" value="TreeGrafter"/>
</dbReference>
<sequence length="220" mass="24876">MQCHLCSFAGLVAGPAERTQGRARVTAARLQGPRVCIDLQLAEHMSPKELGRLAGQLRRLYGSNLRAARPFHIMLSGLTSSSPAYRECQWQNDGFQHYLLEVREEEYTEIFPPNSLVYLTPDSPHGEYLHLSRAFSFGHQLVISVQVTYQKAREQNVSTARLPILEYMVKNPQATNNHHSTILSINQVFDILLTYRSTADWRLALQSGVPPRKGYGVEKL</sequence>
<feature type="domain" description="SAM-dependent MTase TRM10-type" evidence="6">
    <location>
        <begin position="20"/>
        <end position="216"/>
    </location>
</feature>
<dbReference type="Gene3D" id="3.40.1280.30">
    <property type="match status" value="1"/>
</dbReference>
<reference evidence="7" key="2">
    <citation type="submission" date="2025-09" db="UniProtKB">
        <authorList>
            <consortium name="Ensembl"/>
        </authorList>
    </citation>
    <scope>IDENTIFICATION</scope>
</reference>
<evidence type="ECO:0000256" key="3">
    <source>
        <dbReference type="ARBA" id="ARBA00022679"/>
    </source>
</evidence>
<keyword evidence="4" id="KW-0949">S-adenosyl-L-methionine</keyword>
<dbReference type="InterPro" id="IPR007356">
    <property type="entry name" value="tRNA_m1G_MeTrfase_euk"/>
</dbReference>
<dbReference type="GO" id="GO:0005654">
    <property type="term" value="C:nucleoplasm"/>
    <property type="evidence" value="ECO:0007669"/>
    <property type="project" value="TreeGrafter"/>
</dbReference>
<dbReference type="OMA" id="YQIGFHV"/>
<dbReference type="InterPro" id="IPR028564">
    <property type="entry name" value="MT_TRM10-typ"/>
</dbReference>
<accession>A0A8C4X0J2</accession>
<dbReference type="PANTHER" id="PTHR13563">
    <property type="entry name" value="TRNA (GUANINE-9-) METHYLTRANSFERASE"/>
    <property type="match status" value="1"/>
</dbReference>
<evidence type="ECO:0000256" key="2">
    <source>
        <dbReference type="ARBA" id="ARBA00022603"/>
    </source>
</evidence>
<evidence type="ECO:0000313" key="8">
    <source>
        <dbReference type="Proteomes" id="UP000694388"/>
    </source>
</evidence>
<dbReference type="InterPro" id="IPR038459">
    <property type="entry name" value="MT_TRM10-typ_sf"/>
</dbReference>
<dbReference type="EC" id="2.1.1.221" evidence="1"/>
<organism evidence="7 8">
    <name type="scientific">Eptatretus burgeri</name>
    <name type="common">Inshore hagfish</name>
    <dbReference type="NCBI Taxonomy" id="7764"/>
    <lineage>
        <taxon>Eukaryota</taxon>
        <taxon>Metazoa</taxon>
        <taxon>Chordata</taxon>
        <taxon>Craniata</taxon>
        <taxon>Vertebrata</taxon>
        <taxon>Cyclostomata</taxon>
        <taxon>Myxini</taxon>
        <taxon>Myxiniformes</taxon>
        <taxon>Myxinidae</taxon>
        <taxon>Eptatretinae</taxon>
        <taxon>Eptatretus</taxon>
    </lineage>
</organism>
<dbReference type="Ensembl" id="ENSEBUT00000025096.1">
    <property type="protein sequence ID" value="ENSEBUP00000024521.1"/>
    <property type="gene ID" value="ENSEBUG00000015115.1"/>
</dbReference>
<keyword evidence="3" id="KW-0808">Transferase</keyword>
<evidence type="ECO:0000256" key="4">
    <source>
        <dbReference type="ARBA" id="ARBA00022691"/>
    </source>
</evidence>
<evidence type="ECO:0000313" key="7">
    <source>
        <dbReference type="Ensembl" id="ENSEBUP00000024521.1"/>
    </source>
</evidence>
<evidence type="ECO:0000256" key="5">
    <source>
        <dbReference type="ARBA" id="ARBA00048434"/>
    </source>
</evidence>
<evidence type="ECO:0000256" key="1">
    <source>
        <dbReference type="ARBA" id="ARBA00012797"/>
    </source>
</evidence>
<protein>
    <recommendedName>
        <fullName evidence="1">tRNA (guanine(9)-N(1))-methyltransferase</fullName>
        <ecNumber evidence="1">2.1.1.221</ecNumber>
    </recommendedName>
</protein>
<name>A0A8C4X0J2_EPTBU</name>
<reference evidence="7" key="1">
    <citation type="submission" date="2025-08" db="UniProtKB">
        <authorList>
            <consortium name="Ensembl"/>
        </authorList>
    </citation>
    <scope>IDENTIFICATION</scope>
</reference>
<evidence type="ECO:0000259" key="6">
    <source>
        <dbReference type="PROSITE" id="PS51675"/>
    </source>
</evidence>
<keyword evidence="2" id="KW-0489">Methyltransferase</keyword>
<dbReference type="GO" id="GO:0002939">
    <property type="term" value="P:tRNA N1-guanine methylation"/>
    <property type="evidence" value="ECO:0007669"/>
    <property type="project" value="TreeGrafter"/>
</dbReference>
<comment type="catalytic activity">
    <reaction evidence="5">
        <text>guanosine(9) in tRNA + S-adenosyl-L-methionine = N(1)-methylguanosine(9) in tRNA + S-adenosyl-L-homocysteine + H(+)</text>
        <dbReference type="Rhea" id="RHEA:43156"/>
        <dbReference type="Rhea" id="RHEA-COMP:10367"/>
        <dbReference type="Rhea" id="RHEA-COMP:10368"/>
        <dbReference type="ChEBI" id="CHEBI:15378"/>
        <dbReference type="ChEBI" id="CHEBI:57856"/>
        <dbReference type="ChEBI" id="CHEBI:59789"/>
        <dbReference type="ChEBI" id="CHEBI:73542"/>
        <dbReference type="ChEBI" id="CHEBI:74269"/>
        <dbReference type="EC" id="2.1.1.221"/>
    </reaction>
</comment>